<accession>A0A3B7MZA7</accession>
<proteinExistence type="predicted"/>
<protein>
    <submittedName>
        <fullName evidence="1">Uncharacterized protein</fullName>
    </submittedName>
</protein>
<evidence type="ECO:0000313" key="1">
    <source>
        <dbReference type="EMBL" id="AXY75631.1"/>
    </source>
</evidence>
<gene>
    <name evidence="1" type="ORF">D3H65_17340</name>
</gene>
<reference evidence="1 2" key="1">
    <citation type="submission" date="2018-09" db="EMBL/GenBank/DDBJ databases">
        <title>Genome sequencing of strain 6GH32-13.</title>
        <authorList>
            <person name="Weon H.-Y."/>
            <person name="Heo J."/>
            <person name="Kwon S.-W."/>
        </authorList>
    </citation>
    <scope>NUCLEOTIDE SEQUENCE [LARGE SCALE GENOMIC DNA]</scope>
    <source>
        <strain evidence="1 2">5GH32-13</strain>
    </source>
</reference>
<organism evidence="1 2">
    <name type="scientific">Paraflavitalea soli</name>
    <dbReference type="NCBI Taxonomy" id="2315862"/>
    <lineage>
        <taxon>Bacteria</taxon>
        <taxon>Pseudomonadati</taxon>
        <taxon>Bacteroidota</taxon>
        <taxon>Chitinophagia</taxon>
        <taxon>Chitinophagales</taxon>
        <taxon>Chitinophagaceae</taxon>
        <taxon>Paraflavitalea</taxon>
    </lineage>
</organism>
<sequence length="264" mass="29502">MNAPNHKNWRQRRNDRYFKPVHDCKSTQQKEFEEEQFLGSVLGTAVKIGSGLANAASKVSGAASKLSSVAGTVPKSPIISIGNRQRVALLEHWANKLKRAKSDVVKARYQQYIDTINKRQRPSWHQSEKDLQLFFKKLGMPGQKTFLGNQPAKWIKRPDGTAVPPRNSVIPDINPADAMIEVKNYNIQNQDALIRNLQQQIGRRMQQGPQDAAGNPLDQKVILDMRGQQATLDQLKQLAQKVVSGTGLAPENVQVVTWEIVLPG</sequence>
<keyword evidence="2" id="KW-1185">Reference proteome</keyword>
<dbReference type="Proteomes" id="UP000263900">
    <property type="component" value="Chromosome"/>
</dbReference>
<dbReference type="KEGG" id="pseg:D3H65_17340"/>
<evidence type="ECO:0000313" key="2">
    <source>
        <dbReference type="Proteomes" id="UP000263900"/>
    </source>
</evidence>
<dbReference type="OrthoDB" id="9827918at2"/>
<name>A0A3B7MZA7_9BACT</name>
<dbReference type="EMBL" id="CP032157">
    <property type="protein sequence ID" value="AXY75631.1"/>
    <property type="molecule type" value="Genomic_DNA"/>
</dbReference>
<dbReference type="AlphaFoldDB" id="A0A3B7MZA7"/>